<reference evidence="8" key="2">
    <citation type="submission" date="2016-11" db="EMBL/GenBank/DDBJ databases">
        <authorList>
            <person name="Varghese N."/>
            <person name="Submissions S."/>
        </authorList>
    </citation>
    <scope>NUCLEOTIDE SEQUENCE [LARGE SCALE GENOMIC DNA]</scope>
    <source>
        <strain evidence="8">DX253</strain>
    </source>
</reference>
<dbReference type="eggNOG" id="arCOG02832">
    <property type="taxonomic scope" value="Archaea"/>
</dbReference>
<dbReference type="PANTHER" id="PTHR11575:SF24">
    <property type="entry name" value="5'-NUCLEOTIDASE"/>
    <property type="match status" value="1"/>
</dbReference>
<dbReference type="InterPro" id="IPR036907">
    <property type="entry name" value="5'-Nucleotdase_C_sf"/>
</dbReference>
<dbReference type="Pfam" id="PF00149">
    <property type="entry name" value="Metallophos"/>
    <property type="match status" value="1"/>
</dbReference>
<protein>
    <submittedName>
        <fullName evidence="6">2',3'-cyclic-nucleotide 2'-phosphodiesterase/5'-or 3'-nucleotidase, 5'-nucleotidase family</fullName>
    </submittedName>
    <submittedName>
        <fullName evidence="5">UDP-sugar hydrolase / 5'-nucleotidase</fullName>
    </submittedName>
</protein>
<evidence type="ECO:0000259" key="3">
    <source>
        <dbReference type="Pfam" id="PF00149"/>
    </source>
</evidence>
<dbReference type="PRINTS" id="PR01607">
    <property type="entry name" value="APYRASEFAMLY"/>
</dbReference>
<evidence type="ECO:0000256" key="2">
    <source>
        <dbReference type="SAM" id="MobiDB-lite"/>
    </source>
</evidence>
<dbReference type="Proteomes" id="UP000003751">
    <property type="component" value="Unassembled WGS sequence"/>
</dbReference>
<feature type="domain" description="Calcineurin-like phosphoesterase" evidence="3">
    <location>
        <begin position="48"/>
        <end position="248"/>
    </location>
</feature>
<dbReference type="Gene3D" id="3.60.21.10">
    <property type="match status" value="1"/>
</dbReference>
<reference evidence="5 7" key="1">
    <citation type="journal article" date="2014" name="ISME J.">
        <title>Trehalose/2-sulfotrehalose biosynthesis and glycine-betaine uptake are widely spread mechanisms for osmoadaptation in the Halobacteriales.</title>
        <authorList>
            <person name="Youssef N.H."/>
            <person name="Savage-Ashlock K.N."/>
            <person name="McCully A.L."/>
            <person name="Luedtke B."/>
            <person name="Shaw E.I."/>
            <person name="Hoff W.D."/>
            <person name="Elshahed M.S."/>
        </authorList>
    </citation>
    <scope>NUCLEOTIDE SEQUENCE [LARGE SCALE GENOMIC DNA]</scope>
    <source>
        <strain evidence="5 7">DX253</strain>
    </source>
</reference>
<dbReference type="Proteomes" id="UP000184203">
    <property type="component" value="Unassembled WGS sequence"/>
</dbReference>
<evidence type="ECO:0000256" key="1">
    <source>
        <dbReference type="ARBA" id="ARBA00022729"/>
    </source>
</evidence>
<reference evidence="6" key="3">
    <citation type="submission" date="2016-11" db="EMBL/GenBank/DDBJ databases">
        <authorList>
            <person name="Jaros S."/>
            <person name="Januszkiewicz K."/>
            <person name="Wedrychowicz H."/>
        </authorList>
    </citation>
    <scope>NUCLEOTIDE SEQUENCE [LARGE SCALE GENOMIC DNA]</scope>
    <source>
        <strain evidence="6">DX253</strain>
    </source>
</reference>
<dbReference type="EMBL" id="AEMG01000009">
    <property type="protein sequence ID" value="EFW92192.1"/>
    <property type="molecule type" value="Genomic_DNA"/>
</dbReference>
<keyword evidence="8" id="KW-1185">Reference proteome</keyword>
<dbReference type="Gene3D" id="3.90.780.10">
    <property type="entry name" value="5'-Nucleotidase, C-terminal domain"/>
    <property type="match status" value="1"/>
</dbReference>
<dbReference type="InterPro" id="IPR029052">
    <property type="entry name" value="Metallo-depent_PP-like"/>
</dbReference>
<dbReference type="OrthoDB" id="21342at2157"/>
<dbReference type="InterPro" id="IPR008334">
    <property type="entry name" value="5'-Nucleotdase_C"/>
</dbReference>
<feature type="domain" description="5'-Nucleotidase C-terminal" evidence="4">
    <location>
        <begin position="322"/>
        <end position="479"/>
    </location>
</feature>
<name>E7QUB3_HALPU</name>
<accession>E7QUB3</accession>
<gene>
    <name evidence="6" type="ORF">SAMN05444342_2602</name>
    <name evidence="5" type="ORF">ZOD2009_11965</name>
</gene>
<dbReference type="STRING" id="797209.GCA_000376445_02400"/>
<dbReference type="Pfam" id="PF02872">
    <property type="entry name" value="5_nucleotid_C"/>
    <property type="match status" value="1"/>
</dbReference>
<dbReference type="InterPro" id="IPR004843">
    <property type="entry name" value="Calcineurin-like_PHP"/>
</dbReference>
<dbReference type="RefSeq" id="WP_007980059.1">
    <property type="nucleotide sequence ID" value="NZ_AEMG01000009.1"/>
</dbReference>
<dbReference type="InterPro" id="IPR006179">
    <property type="entry name" value="5_nucleotidase/apyrase"/>
</dbReference>
<dbReference type="PATRIC" id="fig|797209.4.peg.2357"/>
<dbReference type="PANTHER" id="PTHR11575">
    <property type="entry name" value="5'-NUCLEOTIDASE-RELATED"/>
    <property type="match status" value="1"/>
</dbReference>
<dbReference type="GO" id="GO:0009166">
    <property type="term" value="P:nucleotide catabolic process"/>
    <property type="evidence" value="ECO:0007669"/>
    <property type="project" value="InterPro"/>
</dbReference>
<dbReference type="EMBL" id="FRAN01000003">
    <property type="protein sequence ID" value="SHK91395.1"/>
    <property type="molecule type" value="Genomic_DNA"/>
</dbReference>
<evidence type="ECO:0000313" key="6">
    <source>
        <dbReference type="EMBL" id="SHK91395.1"/>
    </source>
</evidence>
<dbReference type="SUPFAM" id="SSF56300">
    <property type="entry name" value="Metallo-dependent phosphatases"/>
    <property type="match status" value="1"/>
</dbReference>
<evidence type="ECO:0000259" key="4">
    <source>
        <dbReference type="Pfam" id="PF02872"/>
    </source>
</evidence>
<proteinExistence type="predicted"/>
<dbReference type="GO" id="GO:0016787">
    <property type="term" value="F:hydrolase activity"/>
    <property type="evidence" value="ECO:0007669"/>
    <property type="project" value="UniProtKB-KW"/>
</dbReference>
<dbReference type="AlphaFoldDB" id="E7QUB3"/>
<dbReference type="SUPFAM" id="SSF55816">
    <property type="entry name" value="5'-nucleotidase (syn. UDP-sugar hydrolase), C-terminal domain"/>
    <property type="match status" value="1"/>
</dbReference>
<keyword evidence="5" id="KW-0378">Hydrolase</keyword>
<feature type="compositionally biased region" description="Low complexity" evidence="2">
    <location>
        <begin position="647"/>
        <end position="658"/>
    </location>
</feature>
<evidence type="ECO:0000313" key="5">
    <source>
        <dbReference type="EMBL" id="EFW92192.1"/>
    </source>
</evidence>
<evidence type="ECO:0000313" key="7">
    <source>
        <dbReference type="Proteomes" id="UP000003751"/>
    </source>
</evidence>
<sequence length="658" mass="70572">MRRATALVLLVCIVSAGAIPALGVGAGGHQSDTGSADVTANSSTNVTILSYNDIQTAAAKDGNLPRLVHRIDERRAAHDNPTFVMGGGDELSPHALSPVSKWRAPVDVLNLIGPDADTIGNHDLDYGVDAFTNASRASEFPWVVSNLVNETTGKTVEGTKRYEVVERGGVKVGIVGAVYPGVDGSVSENLSARNITAKPVVPSIRKYERVLREREDVDVTVVLLHEGTNEAETVANRTDTDVVLTGHDEVVYRPRVVNGTIISETQARAEYLSEINLTVENGEVVAANGHLLNVTDATPKNETASDIIDDYRSEVDLDSTIAYTETPLDARFATNYHRESNYGDLVTDAMRAKTGADVAITNAGGIRSNSVYGPGNVTGGDVFNTLPFGNEVVTVELTGRELEETLASQVTPLESEAGQQYGAEMAMQVSGVRFEWVGHEGRDQIRDVYVNGERLDPNATYEVAVNDFMAGGGSGYPLADEPVVNRTNELLSTTVVDYLKEKKRIAPTTDGRIRRVDTTLDDASVSLDERGKVVMHFDAPADYDGTVAGTFVVSTPGNRTVEAEKVTYDAEEGRLAVRFDDAELAALLGCERTADLDLYGSYNSSKYDQVYFDHSRVNADVTATLAANGGHAKETNETDDTDETSERTASPTPTAATA</sequence>
<feature type="region of interest" description="Disordered" evidence="2">
    <location>
        <begin position="626"/>
        <end position="658"/>
    </location>
</feature>
<organism evidence="5 7">
    <name type="scientific">Haladaptatus paucihalophilus DX253</name>
    <dbReference type="NCBI Taxonomy" id="797209"/>
    <lineage>
        <taxon>Archaea</taxon>
        <taxon>Methanobacteriati</taxon>
        <taxon>Methanobacteriota</taxon>
        <taxon>Stenosarchaea group</taxon>
        <taxon>Halobacteria</taxon>
        <taxon>Halobacteriales</taxon>
        <taxon>Haladaptataceae</taxon>
        <taxon>Haladaptatus</taxon>
    </lineage>
</organism>
<keyword evidence="1" id="KW-0732">Signal</keyword>
<evidence type="ECO:0000313" key="8">
    <source>
        <dbReference type="Proteomes" id="UP000184203"/>
    </source>
</evidence>